<evidence type="ECO:0000313" key="2">
    <source>
        <dbReference type="EMBL" id="KNC78035.1"/>
    </source>
</evidence>
<feature type="compositionally biased region" description="Low complexity" evidence="1">
    <location>
        <begin position="340"/>
        <end position="381"/>
    </location>
</feature>
<feature type="compositionally biased region" description="Gly residues" evidence="1">
    <location>
        <begin position="268"/>
        <end position="278"/>
    </location>
</feature>
<organism evidence="2 3">
    <name type="scientific">Sphaeroforma arctica JP610</name>
    <dbReference type="NCBI Taxonomy" id="667725"/>
    <lineage>
        <taxon>Eukaryota</taxon>
        <taxon>Ichthyosporea</taxon>
        <taxon>Ichthyophonida</taxon>
        <taxon>Sphaeroforma</taxon>
    </lineage>
</organism>
<feature type="region of interest" description="Disordered" evidence="1">
    <location>
        <begin position="140"/>
        <end position="412"/>
    </location>
</feature>
<accession>A0A0L0FMQ1</accession>
<feature type="compositionally biased region" description="Low complexity" evidence="1">
    <location>
        <begin position="239"/>
        <end position="256"/>
    </location>
</feature>
<feature type="compositionally biased region" description="Basic and acidic residues" evidence="1">
    <location>
        <begin position="1"/>
        <end position="18"/>
    </location>
</feature>
<reference evidence="2 3" key="1">
    <citation type="submission" date="2011-02" db="EMBL/GenBank/DDBJ databases">
        <title>The Genome Sequence of Sphaeroforma arctica JP610.</title>
        <authorList>
            <consortium name="The Broad Institute Genome Sequencing Platform"/>
            <person name="Russ C."/>
            <person name="Cuomo C."/>
            <person name="Young S.K."/>
            <person name="Zeng Q."/>
            <person name="Gargeya S."/>
            <person name="Alvarado L."/>
            <person name="Berlin A."/>
            <person name="Chapman S.B."/>
            <person name="Chen Z."/>
            <person name="Freedman E."/>
            <person name="Gellesch M."/>
            <person name="Goldberg J."/>
            <person name="Griggs A."/>
            <person name="Gujja S."/>
            <person name="Heilman E."/>
            <person name="Heiman D."/>
            <person name="Howarth C."/>
            <person name="Mehta T."/>
            <person name="Neiman D."/>
            <person name="Pearson M."/>
            <person name="Roberts A."/>
            <person name="Saif S."/>
            <person name="Shea T."/>
            <person name="Shenoy N."/>
            <person name="Sisk P."/>
            <person name="Stolte C."/>
            <person name="Sykes S."/>
            <person name="White J."/>
            <person name="Yandava C."/>
            <person name="Burger G."/>
            <person name="Gray M.W."/>
            <person name="Holland P.W.H."/>
            <person name="King N."/>
            <person name="Lang F.B.F."/>
            <person name="Roger A.J."/>
            <person name="Ruiz-Trillo I."/>
            <person name="Haas B."/>
            <person name="Nusbaum C."/>
            <person name="Birren B."/>
        </authorList>
    </citation>
    <scope>NUCLEOTIDE SEQUENCE [LARGE SCALE GENOMIC DNA]</scope>
    <source>
        <strain evidence="2 3">JP610</strain>
    </source>
</reference>
<evidence type="ECO:0000313" key="3">
    <source>
        <dbReference type="Proteomes" id="UP000054560"/>
    </source>
</evidence>
<feature type="compositionally biased region" description="Basic and acidic residues" evidence="1">
    <location>
        <begin position="209"/>
        <end position="224"/>
    </location>
</feature>
<feature type="compositionally biased region" description="Polar residues" evidence="1">
    <location>
        <begin position="393"/>
        <end position="407"/>
    </location>
</feature>
<keyword evidence="3" id="KW-1185">Reference proteome</keyword>
<name>A0A0L0FMQ1_9EUKA</name>
<sequence length="590" mass="62257">MSDHHRDSSDKASYDRRSSMTYERNPLTPIPTPTRTPTPTLKLTHALFRRSDFDGSGDSESGGKIRGQAPSNRARDSFSRDNRGPQHGGGGGYYGNNQTGFHRGFAPVIPMGGPRGGKFVGPYGPMHAPVGGAYNRQISASHQRQFPPSHGFAPHHQRAHHPMAHYGHQQHSRNQNNKDADNGGPLQSRQSGDGLGNMRDGQRDTGFGGDRRDSNMNSESRDGFHGNNSEGKGSGGTNNPGSSPGKGAHSGSNNNGGAAGGSDKKDGGGGSGGTGSASGYGLDRRDSAPYASAKDSSGTSGTGKGTGGALDRRDTYGGMSGAMDRRELFSSNSTGNNGPMMDSNSSTSSMNMHGGVNQADHQAQDALTTQQQMQQQQHQHQNPGAGVYGGPMNSGQGAMGRQQSQHSRGMGMVRGGVGMGVGSINSYNAMGGDPSMQQLQYTNSQPNITGPGGAMPNSHLMGAHRGQQPLVYQTSGPMRGSVHDSPNRNGMAGMGRGPGGKRPSQGPGQGTTPAMIAQEQQRLRLEEEIQASGAADHLADWGTEELEKKSEECRMQYRQTFTKERELTGKLHKASENYYAARLVSDCCDM</sequence>
<dbReference type="AlphaFoldDB" id="A0A0L0FMQ1"/>
<dbReference type="RefSeq" id="XP_014151937.1">
    <property type="nucleotide sequence ID" value="XM_014296462.1"/>
</dbReference>
<feature type="region of interest" description="Disordered" evidence="1">
    <location>
        <begin position="478"/>
        <end position="512"/>
    </location>
</feature>
<feature type="compositionally biased region" description="Basic residues" evidence="1">
    <location>
        <begin position="153"/>
        <end position="171"/>
    </location>
</feature>
<dbReference type="EMBL" id="KQ242573">
    <property type="protein sequence ID" value="KNC78035.1"/>
    <property type="molecule type" value="Genomic_DNA"/>
</dbReference>
<dbReference type="GeneID" id="25910023"/>
<feature type="compositionally biased region" description="Basic and acidic residues" evidence="1">
    <location>
        <begin position="73"/>
        <end position="84"/>
    </location>
</feature>
<proteinExistence type="predicted"/>
<evidence type="ECO:0000256" key="1">
    <source>
        <dbReference type="SAM" id="MobiDB-lite"/>
    </source>
</evidence>
<gene>
    <name evidence="2" type="ORF">SARC_09519</name>
</gene>
<dbReference type="Proteomes" id="UP000054560">
    <property type="component" value="Unassembled WGS sequence"/>
</dbReference>
<feature type="region of interest" description="Disordered" evidence="1">
    <location>
        <begin position="1"/>
        <end position="98"/>
    </location>
</feature>
<protein>
    <submittedName>
        <fullName evidence="2">Uncharacterized protein</fullName>
    </submittedName>
</protein>